<protein>
    <recommendedName>
        <fullName evidence="3">ACAD9/ACADV-like C-terminal domain-containing protein</fullName>
    </recommendedName>
</protein>
<accession>A0A4Y2WIQ3</accession>
<dbReference type="Gene3D" id="1.20.140.10">
    <property type="entry name" value="Butyryl-CoA Dehydrogenase, subunit A, domain 3"/>
    <property type="match status" value="1"/>
</dbReference>
<proteinExistence type="predicted"/>
<evidence type="ECO:0000256" key="1">
    <source>
        <dbReference type="ARBA" id="ARBA00022946"/>
    </source>
</evidence>
<feature type="domain" description="ACAD9/ACADV-like C-terminal" evidence="3">
    <location>
        <begin position="56"/>
        <end position="119"/>
    </location>
</feature>
<dbReference type="Proteomes" id="UP000499080">
    <property type="component" value="Unassembled WGS sequence"/>
</dbReference>
<dbReference type="EMBL" id="BGPR01060421">
    <property type="protein sequence ID" value="GBO36282.1"/>
    <property type="molecule type" value="Genomic_DNA"/>
</dbReference>
<keyword evidence="5" id="KW-1185">Reference proteome</keyword>
<evidence type="ECO:0000313" key="5">
    <source>
        <dbReference type="Proteomes" id="UP000499080"/>
    </source>
</evidence>
<dbReference type="OrthoDB" id="2588832at2759"/>
<gene>
    <name evidence="4" type="ORF">AVEN_168480_1</name>
</gene>
<organism evidence="4 5">
    <name type="scientific">Araneus ventricosus</name>
    <name type="common">Orbweaver spider</name>
    <name type="synonym">Epeira ventricosa</name>
    <dbReference type="NCBI Taxonomy" id="182803"/>
    <lineage>
        <taxon>Eukaryota</taxon>
        <taxon>Metazoa</taxon>
        <taxon>Ecdysozoa</taxon>
        <taxon>Arthropoda</taxon>
        <taxon>Chelicerata</taxon>
        <taxon>Arachnida</taxon>
        <taxon>Araneae</taxon>
        <taxon>Araneomorphae</taxon>
        <taxon>Entelegynae</taxon>
        <taxon>Araneoidea</taxon>
        <taxon>Araneidae</taxon>
        <taxon>Araneus</taxon>
    </lineage>
</organism>
<keyword evidence="2" id="KW-0560">Oxidoreductase</keyword>
<reference evidence="4 5" key="1">
    <citation type="journal article" date="2019" name="Sci. Rep.">
        <title>Orb-weaving spider Araneus ventricosus genome elucidates the spidroin gene catalogue.</title>
        <authorList>
            <person name="Kono N."/>
            <person name="Nakamura H."/>
            <person name="Ohtoshi R."/>
            <person name="Moran D.A.P."/>
            <person name="Shinohara A."/>
            <person name="Yoshida Y."/>
            <person name="Fujiwara M."/>
            <person name="Mori M."/>
            <person name="Tomita M."/>
            <person name="Arakawa K."/>
        </authorList>
    </citation>
    <scope>NUCLEOTIDE SEQUENCE [LARGE SCALE GENOMIC DNA]</scope>
</reference>
<dbReference type="Pfam" id="PF21343">
    <property type="entry name" value="ACAD9-ACADV_C"/>
    <property type="match status" value="1"/>
</dbReference>
<evidence type="ECO:0000256" key="2">
    <source>
        <dbReference type="ARBA" id="ARBA00023002"/>
    </source>
</evidence>
<evidence type="ECO:0000313" key="4">
    <source>
        <dbReference type="EMBL" id="GBO36282.1"/>
    </source>
</evidence>
<dbReference type="AlphaFoldDB" id="A0A4Y2WIQ3"/>
<sequence>MFGTFHPLPLADQLSPNHSLPLAYGNTTTLMLNETRTDKKFNYDYSKTGLLCIRGDEQFLLNRLANAAIDIYAMSSILSRATFSLNKNAPSAAYEEKLVNVYCGELAKKMEIENKLDDVKPLLAQWNSSLSCRYEVIFTRLSIGHSQLTN</sequence>
<dbReference type="InterPro" id="IPR049448">
    <property type="entry name" value="ACAD9/ACADV-like_C"/>
</dbReference>
<comment type="caution">
    <text evidence="4">The sequence shown here is derived from an EMBL/GenBank/DDBJ whole genome shotgun (WGS) entry which is preliminary data.</text>
</comment>
<keyword evidence="1" id="KW-0809">Transit peptide</keyword>
<name>A0A4Y2WIQ3_ARAVE</name>
<dbReference type="GO" id="GO:0016491">
    <property type="term" value="F:oxidoreductase activity"/>
    <property type="evidence" value="ECO:0007669"/>
    <property type="project" value="UniProtKB-KW"/>
</dbReference>
<evidence type="ECO:0000259" key="3">
    <source>
        <dbReference type="Pfam" id="PF21343"/>
    </source>
</evidence>